<protein>
    <submittedName>
        <fullName evidence="8">AlgI protein</fullName>
        <ecNumber evidence="8">2.3.1.-</ecNumber>
    </submittedName>
</protein>
<evidence type="ECO:0000313" key="9">
    <source>
        <dbReference type="Proteomes" id="UP000095558"/>
    </source>
</evidence>
<dbReference type="PIRSF" id="PIRSF016636">
    <property type="entry name" value="AlgI_DltB"/>
    <property type="match status" value="1"/>
</dbReference>
<evidence type="ECO:0000256" key="2">
    <source>
        <dbReference type="ARBA" id="ARBA00010323"/>
    </source>
</evidence>
<dbReference type="PIRSF" id="PIRSF500217">
    <property type="entry name" value="AlgI"/>
    <property type="match status" value="1"/>
</dbReference>
<dbReference type="GO" id="GO:0016746">
    <property type="term" value="F:acyltransferase activity"/>
    <property type="evidence" value="ECO:0007669"/>
    <property type="project" value="UniProtKB-KW"/>
</dbReference>
<dbReference type="EC" id="2.3.1.-" evidence="8"/>
<feature type="transmembrane region" description="Helical" evidence="7">
    <location>
        <begin position="61"/>
        <end position="79"/>
    </location>
</feature>
<evidence type="ECO:0000256" key="7">
    <source>
        <dbReference type="SAM" id="Phobius"/>
    </source>
</evidence>
<gene>
    <name evidence="8" type="primary">algI</name>
    <name evidence="8" type="ORF">ERS852470_02505</name>
</gene>
<comment type="subcellular location">
    <subcellularLocation>
        <location evidence="1">Cell membrane</location>
        <topology evidence="1">Multi-pass membrane protein</topology>
    </subcellularLocation>
</comment>
<keyword evidence="3" id="KW-1003">Cell membrane</keyword>
<reference evidence="8 9" key="1">
    <citation type="submission" date="2015-09" db="EMBL/GenBank/DDBJ databases">
        <authorList>
            <consortium name="Pathogen Informatics"/>
        </authorList>
    </citation>
    <scope>NUCLEOTIDE SEQUENCE [LARGE SCALE GENOMIC DNA]</scope>
    <source>
        <strain evidence="8 9">2789STDY5834855</strain>
    </source>
</reference>
<dbReference type="InterPro" id="IPR051085">
    <property type="entry name" value="MB_O-acyltransferase"/>
</dbReference>
<name>A0A174FGL8_9CLOT</name>
<dbReference type="GO" id="GO:0005886">
    <property type="term" value="C:plasma membrane"/>
    <property type="evidence" value="ECO:0007669"/>
    <property type="project" value="UniProtKB-SubCell"/>
</dbReference>
<dbReference type="PANTHER" id="PTHR13285:SF18">
    <property type="entry name" value="PROTEIN-CYSTEINE N-PALMITOYLTRANSFERASE RASP"/>
    <property type="match status" value="1"/>
</dbReference>
<evidence type="ECO:0000256" key="3">
    <source>
        <dbReference type="ARBA" id="ARBA00022475"/>
    </source>
</evidence>
<dbReference type="InterPro" id="IPR028362">
    <property type="entry name" value="AlgI"/>
</dbReference>
<feature type="transmembrane region" description="Helical" evidence="7">
    <location>
        <begin position="14"/>
        <end position="41"/>
    </location>
</feature>
<accession>A0A174FGL8</accession>
<evidence type="ECO:0000313" key="8">
    <source>
        <dbReference type="EMBL" id="CUO49374.1"/>
    </source>
</evidence>
<dbReference type="InterPro" id="IPR024194">
    <property type="entry name" value="Ac/AlaTfrase_AlgI/DltB"/>
</dbReference>
<organism evidence="8 9">
    <name type="scientific">Clostridium disporicum</name>
    <dbReference type="NCBI Taxonomy" id="84024"/>
    <lineage>
        <taxon>Bacteria</taxon>
        <taxon>Bacillati</taxon>
        <taxon>Bacillota</taxon>
        <taxon>Clostridia</taxon>
        <taxon>Eubacteriales</taxon>
        <taxon>Clostridiaceae</taxon>
        <taxon>Clostridium</taxon>
    </lineage>
</organism>
<keyword evidence="8" id="KW-0012">Acyltransferase</keyword>
<dbReference type="AlphaFoldDB" id="A0A174FGL8"/>
<evidence type="ECO:0000256" key="5">
    <source>
        <dbReference type="ARBA" id="ARBA00022989"/>
    </source>
</evidence>
<dbReference type="InterPro" id="IPR004299">
    <property type="entry name" value="MBOAT_fam"/>
</dbReference>
<proteinExistence type="inferred from homology"/>
<evidence type="ECO:0000256" key="6">
    <source>
        <dbReference type="ARBA" id="ARBA00023136"/>
    </source>
</evidence>
<feature type="transmembrane region" description="Helical" evidence="7">
    <location>
        <begin position="100"/>
        <end position="118"/>
    </location>
</feature>
<comment type="similarity">
    <text evidence="2">Belongs to the membrane-bound acyltransferase family.</text>
</comment>
<feature type="transmembrane region" description="Helical" evidence="7">
    <location>
        <begin position="210"/>
        <end position="228"/>
    </location>
</feature>
<dbReference type="PANTHER" id="PTHR13285">
    <property type="entry name" value="ACYLTRANSFERASE"/>
    <property type="match status" value="1"/>
</dbReference>
<feature type="transmembrane region" description="Helical" evidence="7">
    <location>
        <begin position="173"/>
        <end position="198"/>
    </location>
</feature>
<keyword evidence="5 7" id="KW-1133">Transmembrane helix</keyword>
<keyword evidence="8" id="KW-0808">Transferase</keyword>
<evidence type="ECO:0000256" key="1">
    <source>
        <dbReference type="ARBA" id="ARBA00004651"/>
    </source>
</evidence>
<feature type="transmembrane region" description="Helical" evidence="7">
    <location>
        <begin position="130"/>
        <end position="152"/>
    </location>
</feature>
<keyword evidence="6 7" id="KW-0472">Membrane</keyword>
<dbReference type="GO" id="GO:0042121">
    <property type="term" value="P:alginic acid biosynthetic process"/>
    <property type="evidence" value="ECO:0007669"/>
    <property type="project" value="InterPro"/>
</dbReference>
<dbReference type="EMBL" id="CYZV01000027">
    <property type="protein sequence ID" value="CUO49374.1"/>
    <property type="molecule type" value="Genomic_DNA"/>
</dbReference>
<evidence type="ECO:0000256" key="4">
    <source>
        <dbReference type="ARBA" id="ARBA00022692"/>
    </source>
</evidence>
<dbReference type="Pfam" id="PF03062">
    <property type="entry name" value="MBOAT"/>
    <property type="match status" value="1"/>
</dbReference>
<dbReference type="Proteomes" id="UP000095558">
    <property type="component" value="Unassembled WGS sequence"/>
</dbReference>
<keyword evidence="4 7" id="KW-0812">Transmembrane</keyword>
<sequence>MLFYYLCQGKIRNYILLLASIFFYAWGGVNYVPILLISILINYTFGILIFKFNKKSNLSKLLLIIGVILNLSILFYYKYYDFTINNINNIFNSNFQLKQIVMPIGISFFTFQGMSYIIDIYRGVATVNKNPFLVALYISLFPQLVTGPIVKYKDIDSQIRNRKETLKKFSYGIERFIIGLAKKVIIADILADFIAWVIPYSYNVIDTPTAWLGIICYTLQIFFDFSGYSDMAIGLGYMFGFKFMENFNYPYISKIITEFWRICHILLSTWFREYIYIYH</sequence>